<evidence type="ECO:0000313" key="6">
    <source>
        <dbReference type="EMBL" id="MBC2595281.1"/>
    </source>
</evidence>
<gene>
    <name evidence="6" type="ORF">H5P28_13515</name>
</gene>
<evidence type="ECO:0000259" key="5">
    <source>
        <dbReference type="PROSITE" id="PS50110"/>
    </source>
</evidence>
<protein>
    <submittedName>
        <fullName evidence="6">Response regulator transcription factor</fullName>
    </submittedName>
</protein>
<dbReference type="InterPro" id="IPR016032">
    <property type="entry name" value="Sig_transdc_resp-reg_C-effctor"/>
</dbReference>
<dbReference type="CDD" id="cd06170">
    <property type="entry name" value="LuxR_C_like"/>
    <property type="match status" value="1"/>
</dbReference>
<dbReference type="PRINTS" id="PR00038">
    <property type="entry name" value="HTHLUXR"/>
</dbReference>
<dbReference type="Gene3D" id="3.40.50.2300">
    <property type="match status" value="1"/>
</dbReference>
<dbReference type="PROSITE" id="PS00622">
    <property type="entry name" value="HTH_LUXR_1"/>
    <property type="match status" value="1"/>
</dbReference>
<dbReference type="SMART" id="SM00421">
    <property type="entry name" value="HTH_LUXR"/>
    <property type="match status" value="1"/>
</dbReference>
<dbReference type="Pfam" id="PF00072">
    <property type="entry name" value="Response_reg"/>
    <property type="match status" value="1"/>
</dbReference>
<dbReference type="EMBL" id="JACHVB010000035">
    <property type="protein sequence ID" value="MBC2595281.1"/>
    <property type="molecule type" value="Genomic_DNA"/>
</dbReference>
<dbReference type="CDD" id="cd17535">
    <property type="entry name" value="REC_NarL-like"/>
    <property type="match status" value="1"/>
</dbReference>
<evidence type="ECO:0000256" key="2">
    <source>
        <dbReference type="ARBA" id="ARBA00023125"/>
    </source>
</evidence>
<keyword evidence="1 3" id="KW-0597">Phosphoprotein</keyword>
<evidence type="ECO:0000259" key="4">
    <source>
        <dbReference type="PROSITE" id="PS50043"/>
    </source>
</evidence>
<dbReference type="GO" id="GO:0000160">
    <property type="term" value="P:phosphorelay signal transduction system"/>
    <property type="evidence" value="ECO:0007669"/>
    <property type="project" value="InterPro"/>
</dbReference>
<dbReference type="PROSITE" id="PS50110">
    <property type="entry name" value="RESPONSE_REGULATORY"/>
    <property type="match status" value="1"/>
</dbReference>
<dbReference type="Pfam" id="PF00196">
    <property type="entry name" value="GerE"/>
    <property type="match status" value="1"/>
</dbReference>
<organism evidence="6 7">
    <name type="scientific">Ruficoccus amylovorans</name>
    <dbReference type="NCBI Taxonomy" id="1804625"/>
    <lineage>
        <taxon>Bacteria</taxon>
        <taxon>Pseudomonadati</taxon>
        <taxon>Verrucomicrobiota</taxon>
        <taxon>Opitutia</taxon>
        <taxon>Puniceicoccales</taxon>
        <taxon>Cerasicoccaceae</taxon>
        <taxon>Ruficoccus</taxon>
    </lineage>
</organism>
<dbReference type="InterPro" id="IPR000792">
    <property type="entry name" value="Tscrpt_reg_LuxR_C"/>
</dbReference>
<dbReference type="PROSITE" id="PS50043">
    <property type="entry name" value="HTH_LUXR_2"/>
    <property type="match status" value="1"/>
</dbReference>
<proteinExistence type="predicted"/>
<keyword evidence="2" id="KW-0238">DNA-binding</keyword>
<accession>A0A842HJE3</accession>
<reference evidence="6 7" key="1">
    <citation type="submission" date="2020-07" db="EMBL/GenBank/DDBJ databases">
        <authorList>
            <person name="Feng X."/>
        </authorList>
    </citation>
    <scope>NUCLEOTIDE SEQUENCE [LARGE SCALE GENOMIC DNA]</scope>
    <source>
        <strain evidence="6 7">JCM31066</strain>
    </source>
</reference>
<dbReference type="AlphaFoldDB" id="A0A842HJE3"/>
<dbReference type="InterPro" id="IPR001789">
    <property type="entry name" value="Sig_transdc_resp-reg_receiver"/>
</dbReference>
<sequence length="214" mass="23799">MNDATPIKVWIVEDDSMFRNGLMRALGRRKELDCEVGFSSHEDMFKYAEAGNAWPDVVLMDIELVGASGLVGIRKLCEVAPNVRTLILTVFSSREKLYDAIDAGASGYLLKRSSVSEIVRGIQDVLDGETVLDNQVIKYILDNAKRGKDSQIKLAPKEQEVVRQLSLGHTVVMVADAMNISTHTVDTYIRRIYKKMGVHSQSAAVARAMRDNLL</sequence>
<dbReference type="SMART" id="SM00448">
    <property type="entry name" value="REC"/>
    <property type="match status" value="1"/>
</dbReference>
<dbReference type="InterPro" id="IPR039420">
    <property type="entry name" value="WalR-like"/>
</dbReference>
<evidence type="ECO:0000256" key="1">
    <source>
        <dbReference type="ARBA" id="ARBA00022553"/>
    </source>
</evidence>
<keyword evidence="7" id="KW-1185">Reference proteome</keyword>
<feature type="modified residue" description="4-aspartylphosphate" evidence="3">
    <location>
        <position position="61"/>
    </location>
</feature>
<dbReference type="InterPro" id="IPR058245">
    <property type="entry name" value="NreC/VraR/RcsB-like_REC"/>
</dbReference>
<dbReference type="Proteomes" id="UP000546464">
    <property type="component" value="Unassembled WGS sequence"/>
</dbReference>
<feature type="domain" description="Response regulatory" evidence="5">
    <location>
        <begin position="8"/>
        <end position="126"/>
    </location>
</feature>
<comment type="caution">
    <text evidence="6">The sequence shown here is derived from an EMBL/GenBank/DDBJ whole genome shotgun (WGS) entry which is preliminary data.</text>
</comment>
<dbReference type="PANTHER" id="PTHR43214">
    <property type="entry name" value="TWO-COMPONENT RESPONSE REGULATOR"/>
    <property type="match status" value="1"/>
</dbReference>
<evidence type="ECO:0000313" key="7">
    <source>
        <dbReference type="Proteomes" id="UP000546464"/>
    </source>
</evidence>
<dbReference type="GO" id="GO:0003677">
    <property type="term" value="F:DNA binding"/>
    <property type="evidence" value="ECO:0007669"/>
    <property type="project" value="UniProtKB-KW"/>
</dbReference>
<dbReference type="GO" id="GO:0006355">
    <property type="term" value="P:regulation of DNA-templated transcription"/>
    <property type="evidence" value="ECO:0007669"/>
    <property type="project" value="InterPro"/>
</dbReference>
<dbReference type="PANTHER" id="PTHR43214:SF43">
    <property type="entry name" value="TWO-COMPONENT RESPONSE REGULATOR"/>
    <property type="match status" value="1"/>
</dbReference>
<dbReference type="InterPro" id="IPR011006">
    <property type="entry name" value="CheY-like_superfamily"/>
</dbReference>
<evidence type="ECO:0000256" key="3">
    <source>
        <dbReference type="PROSITE-ProRule" id="PRU00169"/>
    </source>
</evidence>
<feature type="domain" description="HTH luxR-type" evidence="4">
    <location>
        <begin position="147"/>
        <end position="212"/>
    </location>
</feature>
<dbReference type="SUPFAM" id="SSF46894">
    <property type="entry name" value="C-terminal effector domain of the bipartite response regulators"/>
    <property type="match status" value="1"/>
</dbReference>
<dbReference type="SUPFAM" id="SSF52172">
    <property type="entry name" value="CheY-like"/>
    <property type="match status" value="1"/>
</dbReference>
<name>A0A842HJE3_9BACT</name>
<dbReference type="RefSeq" id="WP_185676236.1">
    <property type="nucleotide sequence ID" value="NZ_JACHVB010000035.1"/>
</dbReference>